<dbReference type="InterPro" id="IPR013785">
    <property type="entry name" value="Aldolase_TIM"/>
</dbReference>
<reference evidence="11 12" key="1">
    <citation type="submission" date="2024-02" db="EMBL/GenBank/DDBJ databases">
        <title>De novo assembly and annotation of 12 fungi associated with fruit tree decline syndrome in Ontario, Canada.</title>
        <authorList>
            <person name="Sulman M."/>
            <person name="Ellouze W."/>
            <person name="Ilyukhin E."/>
        </authorList>
    </citation>
    <scope>NUCLEOTIDE SEQUENCE [LARGE SCALE GENOMIC DNA]</scope>
    <source>
        <strain evidence="11 12">M169</strain>
    </source>
</reference>
<evidence type="ECO:0000259" key="10">
    <source>
        <dbReference type="PROSITE" id="PS51918"/>
    </source>
</evidence>
<keyword evidence="9" id="KW-0472">Membrane</keyword>
<keyword evidence="5" id="KW-0408">Iron</keyword>
<keyword evidence="12" id="KW-1185">Reference proteome</keyword>
<dbReference type="Proteomes" id="UP001430848">
    <property type="component" value="Unassembled WGS sequence"/>
</dbReference>
<dbReference type="SFLD" id="SFLDS00029">
    <property type="entry name" value="Radical_SAM"/>
    <property type="match status" value="1"/>
</dbReference>
<keyword evidence="2" id="KW-0004">4Fe-4S</keyword>
<evidence type="ECO:0000256" key="6">
    <source>
        <dbReference type="ARBA" id="ARBA00023014"/>
    </source>
</evidence>
<feature type="transmembrane region" description="Helical" evidence="9">
    <location>
        <begin position="12"/>
        <end position="32"/>
    </location>
</feature>
<dbReference type="Pfam" id="PF04055">
    <property type="entry name" value="Radical_SAM"/>
    <property type="match status" value="1"/>
</dbReference>
<proteinExistence type="predicted"/>
<dbReference type="SUPFAM" id="SSF102114">
    <property type="entry name" value="Radical SAM enzymes"/>
    <property type="match status" value="1"/>
</dbReference>
<evidence type="ECO:0000256" key="4">
    <source>
        <dbReference type="ARBA" id="ARBA00022723"/>
    </source>
</evidence>
<protein>
    <recommendedName>
        <fullName evidence="10">Radical SAM core domain-containing protein</fullName>
    </recommendedName>
</protein>
<keyword evidence="7" id="KW-0051">Antiviral defense</keyword>
<comment type="cofactor">
    <cofactor evidence="1">
        <name>[4Fe-4S] cluster</name>
        <dbReference type="ChEBI" id="CHEBI:49883"/>
    </cofactor>
</comment>
<gene>
    <name evidence="11" type="ORF">SLS63_007565</name>
</gene>
<keyword evidence="8" id="KW-0496">Mitochondrion</keyword>
<keyword evidence="9" id="KW-0812">Transmembrane</keyword>
<keyword evidence="9" id="KW-1133">Transmembrane helix</keyword>
<dbReference type="InterPro" id="IPR007197">
    <property type="entry name" value="rSAM"/>
</dbReference>
<dbReference type="PANTHER" id="PTHR21339:SF0">
    <property type="entry name" value="S-ADENOSYLMETHIONINE-DEPENDENT NUCLEOTIDE DEHYDRATASE RSAD2"/>
    <property type="match status" value="1"/>
</dbReference>
<evidence type="ECO:0000256" key="1">
    <source>
        <dbReference type="ARBA" id="ARBA00001966"/>
    </source>
</evidence>
<evidence type="ECO:0000256" key="3">
    <source>
        <dbReference type="ARBA" id="ARBA00022691"/>
    </source>
</evidence>
<dbReference type="InterPro" id="IPR051196">
    <property type="entry name" value="RSAD2/Viperin_antiviral"/>
</dbReference>
<dbReference type="PANTHER" id="PTHR21339">
    <property type="entry name" value="RADICAL S-ADENOSYL METHIONINE DOMAIN-CONTAINING PROTEIN 2"/>
    <property type="match status" value="1"/>
</dbReference>
<evidence type="ECO:0000256" key="7">
    <source>
        <dbReference type="ARBA" id="ARBA00023118"/>
    </source>
</evidence>
<dbReference type="SFLD" id="SFLDG01088">
    <property type="entry name" value="antiviral_proteins"/>
    <property type="match status" value="1"/>
</dbReference>
<dbReference type="CDD" id="cd01335">
    <property type="entry name" value="Radical_SAM"/>
    <property type="match status" value="1"/>
</dbReference>
<comment type="caution">
    <text evidence="11">The sequence shown here is derived from an EMBL/GenBank/DDBJ whole genome shotgun (WGS) entry which is preliminary data.</text>
</comment>
<dbReference type="PROSITE" id="PS51918">
    <property type="entry name" value="RADICAL_SAM"/>
    <property type="match status" value="1"/>
</dbReference>
<dbReference type="SFLD" id="SFLDG01067">
    <property type="entry name" value="SPASM/twitch_domain_containing"/>
    <property type="match status" value="1"/>
</dbReference>
<keyword evidence="6" id="KW-0411">Iron-sulfur</keyword>
<dbReference type="EMBL" id="JAKNSF020000042">
    <property type="protein sequence ID" value="KAK7726596.1"/>
    <property type="molecule type" value="Genomic_DNA"/>
</dbReference>
<dbReference type="InterPro" id="IPR058240">
    <property type="entry name" value="rSAM_sf"/>
</dbReference>
<evidence type="ECO:0000256" key="9">
    <source>
        <dbReference type="SAM" id="Phobius"/>
    </source>
</evidence>
<keyword evidence="4" id="KW-0479">Metal-binding</keyword>
<evidence type="ECO:0000313" key="12">
    <source>
        <dbReference type="Proteomes" id="UP001430848"/>
    </source>
</evidence>
<dbReference type="NCBIfam" id="NF038283">
    <property type="entry name" value="viperin_w_prok"/>
    <property type="match status" value="1"/>
</dbReference>
<dbReference type="InterPro" id="IPR006638">
    <property type="entry name" value="Elp3/MiaA/NifB-like_rSAM"/>
</dbReference>
<keyword evidence="3" id="KW-0949">S-adenosyl-L-methionine</keyword>
<evidence type="ECO:0000313" key="11">
    <source>
        <dbReference type="EMBL" id="KAK7726596.1"/>
    </source>
</evidence>
<name>A0ABR1P588_DIAER</name>
<organism evidence="11 12">
    <name type="scientific">Diaporthe eres</name>
    <name type="common">Phomopsis oblonga</name>
    <dbReference type="NCBI Taxonomy" id="83184"/>
    <lineage>
        <taxon>Eukaryota</taxon>
        <taxon>Fungi</taxon>
        <taxon>Dikarya</taxon>
        <taxon>Ascomycota</taxon>
        <taxon>Pezizomycotina</taxon>
        <taxon>Sordariomycetes</taxon>
        <taxon>Sordariomycetidae</taxon>
        <taxon>Diaporthales</taxon>
        <taxon>Diaporthaceae</taxon>
        <taxon>Diaporthe</taxon>
        <taxon>Diaporthe eres species complex</taxon>
    </lineage>
</organism>
<dbReference type="Gene3D" id="3.20.20.70">
    <property type="entry name" value="Aldolase class I"/>
    <property type="match status" value="1"/>
</dbReference>
<evidence type="ECO:0000256" key="5">
    <source>
        <dbReference type="ARBA" id="ARBA00023004"/>
    </source>
</evidence>
<feature type="domain" description="Radical SAM core" evidence="10">
    <location>
        <begin position="36"/>
        <end position="246"/>
    </location>
</feature>
<dbReference type="SFLD" id="SFLDF00318">
    <property type="entry name" value="Viperin"/>
    <property type="match status" value="1"/>
</dbReference>
<evidence type="ECO:0000256" key="8">
    <source>
        <dbReference type="ARBA" id="ARBA00023128"/>
    </source>
</evidence>
<accession>A0ABR1P588</accession>
<dbReference type="SMART" id="SM00729">
    <property type="entry name" value="Elp3"/>
    <property type="match status" value="1"/>
</dbReference>
<sequence length="338" mass="38793">MSSFSEIFELRYHKTAITLIALFLATFLHFAYRRFSRGPIPISVNYHFTRKCNKECGFCFHTAKTSHIASTDEAKRGLVLLKNAGMRKLNFAGGEPFLYPKYLGELVEFGKQVLALESVSIVSNGSLIKKSWLQQYGAHLDILAISCDSFDEATNIKIGRGSGDNVAQLFRIRDWCREYGIKFKLNTVVCRYNFDEDMAERVAELEPFRWKCFQVLMVEGENDSEQTLRDVRCFEINDEEFGIFCKRHEHLPCFVPESNKAMAESYLILDEYLRFLSGTNKNIKSECIIEVGVEHALKSIQWDQEAFRDRGGVYEWTKDELGSDGGGCGEHANKELDW</sequence>
<evidence type="ECO:0000256" key="2">
    <source>
        <dbReference type="ARBA" id="ARBA00022485"/>
    </source>
</evidence>